<dbReference type="PROSITE" id="PS01005">
    <property type="entry name" value="FORMATE_NITRITE_TP_1"/>
    <property type="match status" value="1"/>
</dbReference>
<feature type="transmembrane region" description="Helical" evidence="7">
    <location>
        <begin position="161"/>
        <end position="182"/>
    </location>
</feature>
<feature type="transmembrane region" description="Helical" evidence="7">
    <location>
        <begin position="65"/>
        <end position="85"/>
    </location>
</feature>
<evidence type="ECO:0000256" key="1">
    <source>
        <dbReference type="ARBA" id="ARBA00004141"/>
    </source>
</evidence>
<evidence type="ECO:0000256" key="2">
    <source>
        <dbReference type="ARBA" id="ARBA00022692"/>
    </source>
</evidence>
<sequence length="681" mass="75081">MVDDSYYITPHETALAVVATAMKKARLRFDTLVINSLMGGVLFCAGGLLFVMARSENPAIFEQNPGLTNFLGAFTFSIGLFYVVINGADLFNSNVLFFTVGLLRGAVSIYDLVISWVVSLLGNLAGTLFVCYVICHLSGATTSDMVVTGSRSIAEQKASPSFIQTFLKAIAGNFYVCVAVYLQLMCKPLHVKYIVMTLPIFTFVALGFTHVVADMSMLIIGMLNGANVSVAKYIWKVLIPGALGNIVGGCFFSGVVPYYLHLCVVERDRKQLSLPEFEARDEQPELNMDSRVVRVDPREVEEAEEDSDVDTDDERYGLLEKQSSGTSDTNTSDQVLPYTGTPRDSRELNRINTANTMTSGRSHSSRVRNPPGVFPVRGMGKPLKRERTIVDSEYSDEGKQSPKRAPSVTNSFDIISTHSDMDSNFDNPLGVSSLPPQERRNSILRTLSRIPTAHHPPLTHHKTHEDSEEEREVEEYEREGHYNVLDHKLGTKLERALSRIATHKSDDNQLPRTTQDVFPEQRHVDTLNPMTSRRSSTSVSGIFKTISRQLAPSKQPTDVEEIHRRLSQAGVTTKAAQASDNIAGIDNYDGIELPPSHSPFYKRRPSSTSNFSSNSLYTAGSVNKSKKTSPAVTPGPPSTASMSGGGALSVAGKRPQNPMKNIIHYDNDNFEEQSVMDMDMK</sequence>
<gene>
    <name evidence="8" type="ORF">FIM1_3970</name>
</gene>
<name>A0ABX6EY26_KLUMA</name>
<protein>
    <submittedName>
        <fullName evidence="8">Transporter YHL008C</fullName>
    </submittedName>
</protein>
<feature type="transmembrane region" description="Helical" evidence="7">
    <location>
        <begin position="194"/>
        <end position="213"/>
    </location>
</feature>
<keyword evidence="2 7" id="KW-0812">Transmembrane</keyword>
<evidence type="ECO:0000256" key="3">
    <source>
        <dbReference type="ARBA" id="ARBA00022989"/>
    </source>
</evidence>
<feature type="compositionally biased region" description="Polar residues" evidence="6">
    <location>
        <begin position="350"/>
        <end position="362"/>
    </location>
</feature>
<evidence type="ECO:0000313" key="9">
    <source>
        <dbReference type="Proteomes" id="UP000422736"/>
    </source>
</evidence>
<dbReference type="InterPro" id="IPR023271">
    <property type="entry name" value="Aquaporin-like"/>
</dbReference>
<dbReference type="Pfam" id="PF01226">
    <property type="entry name" value="Form_Nir_trans"/>
    <property type="match status" value="1"/>
</dbReference>
<organism evidence="8 9">
    <name type="scientific">Kluyveromyces marxianus</name>
    <name type="common">Yeast</name>
    <name type="synonym">Candida kefyr</name>
    <dbReference type="NCBI Taxonomy" id="4911"/>
    <lineage>
        <taxon>Eukaryota</taxon>
        <taxon>Fungi</taxon>
        <taxon>Dikarya</taxon>
        <taxon>Ascomycota</taxon>
        <taxon>Saccharomycotina</taxon>
        <taxon>Saccharomycetes</taxon>
        <taxon>Saccharomycetales</taxon>
        <taxon>Saccharomycetaceae</taxon>
        <taxon>Kluyveromyces</taxon>
    </lineage>
</organism>
<keyword evidence="9" id="KW-1185">Reference proteome</keyword>
<dbReference type="NCBIfam" id="TIGR00790">
    <property type="entry name" value="fnt"/>
    <property type="match status" value="1"/>
</dbReference>
<feature type="region of interest" description="Disordered" evidence="6">
    <location>
        <begin position="596"/>
        <end position="681"/>
    </location>
</feature>
<feature type="region of interest" description="Disordered" evidence="6">
    <location>
        <begin position="288"/>
        <end position="379"/>
    </location>
</feature>
<evidence type="ECO:0000256" key="5">
    <source>
        <dbReference type="ARBA" id="ARBA00049660"/>
    </source>
</evidence>
<dbReference type="EMBL" id="CP015059">
    <property type="protein sequence ID" value="QGN17239.1"/>
    <property type="molecule type" value="Genomic_DNA"/>
</dbReference>
<dbReference type="InterPro" id="IPR024002">
    <property type="entry name" value="For/NO2_transpt_CS"/>
</dbReference>
<dbReference type="Gene3D" id="1.20.1080.10">
    <property type="entry name" value="Glycerol uptake facilitator protein"/>
    <property type="match status" value="1"/>
</dbReference>
<feature type="compositionally biased region" description="Polar residues" evidence="6">
    <location>
        <begin position="321"/>
        <end position="334"/>
    </location>
</feature>
<feature type="transmembrane region" description="Helical" evidence="7">
    <location>
        <begin position="120"/>
        <end position="141"/>
    </location>
</feature>
<evidence type="ECO:0000256" key="7">
    <source>
        <dbReference type="SAM" id="Phobius"/>
    </source>
</evidence>
<reference evidence="8 9" key="1">
    <citation type="submission" date="2016-03" db="EMBL/GenBank/DDBJ databases">
        <title>How can Kluyveromyces marxianus grow so fast - potential evolutionary course in Saccharomyces Complex revealed by comparative genomics.</title>
        <authorList>
            <person name="Mo W."/>
            <person name="Lu W."/>
            <person name="Yang X."/>
            <person name="Qi J."/>
            <person name="Lv H."/>
        </authorList>
    </citation>
    <scope>NUCLEOTIDE SEQUENCE [LARGE SCALE GENOMIC DNA]</scope>
    <source>
        <strain evidence="8 9">FIM1</strain>
    </source>
</reference>
<comment type="similarity">
    <text evidence="5">Belongs to the FNT transporter (TC 1.A.16) family.</text>
</comment>
<feature type="transmembrane region" description="Helical" evidence="7">
    <location>
        <begin position="32"/>
        <end position="53"/>
    </location>
</feature>
<feature type="compositionally biased region" description="Acidic residues" evidence="6">
    <location>
        <begin position="301"/>
        <end position="313"/>
    </location>
</feature>
<dbReference type="InterPro" id="IPR000292">
    <property type="entry name" value="For/NO2_transpt"/>
</dbReference>
<dbReference type="PANTHER" id="PTHR30520">
    <property type="entry name" value="FORMATE TRANSPORTER-RELATED"/>
    <property type="match status" value="1"/>
</dbReference>
<feature type="compositionally biased region" description="Low complexity" evidence="6">
    <location>
        <begin position="606"/>
        <end position="615"/>
    </location>
</feature>
<evidence type="ECO:0000313" key="8">
    <source>
        <dbReference type="EMBL" id="QGN17239.1"/>
    </source>
</evidence>
<evidence type="ECO:0000256" key="6">
    <source>
        <dbReference type="SAM" id="MobiDB-lite"/>
    </source>
</evidence>
<dbReference type="Proteomes" id="UP000422736">
    <property type="component" value="Chromosome 6"/>
</dbReference>
<proteinExistence type="inferred from homology"/>
<feature type="compositionally biased region" description="Polar residues" evidence="6">
    <location>
        <begin position="616"/>
        <end position="631"/>
    </location>
</feature>
<comment type="subcellular location">
    <subcellularLocation>
        <location evidence="1">Membrane</location>
        <topology evidence="1">Multi-pass membrane protein</topology>
    </subcellularLocation>
</comment>
<keyword evidence="3 7" id="KW-1133">Transmembrane helix</keyword>
<evidence type="ECO:0000256" key="4">
    <source>
        <dbReference type="ARBA" id="ARBA00023136"/>
    </source>
</evidence>
<feature type="compositionally biased region" description="Basic and acidic residues" evidence="6">
    <location>
        <begin position="291"/>
        <end position="300"/>
    </location>
</feature>
<keyword evidence="4 7" id="KW-0472">Membrane</keyword>
<accession>A0ABX6EY26</accession>
<dbReference type="PANTHER" id="PTHR30520:SF6">
    <property type="entry name" value="FORMATE_NITRATE FAMILY TRANSPORTER (EUROFUNG)"/>
    <property type="match status" value="1"/>
</dbReference>